<feature type="non-terminal residue" evidence="2">
    <location>
        <position position="916"/>
    </location>
</feature>
<dbReference type="Pfam" id="PF20206">
    <property type="entry name" value="Tra1_ring"/>
    <property type="match status" value="1"/>
</dbReference>
<dbReference type="AlphaFoldDB" id="A0A1Y3AWR8"/>
<protein>
    <submittedName>
        <fullName evidence="2">Uncharacterized protein</fullName>
    </submittedName>
</protein>
<feature type="compositionally biased region" description="Low complexity" evidence="1">
    <location>
        <begin position="291"/>
        <end position="304"/>
    </location>
</feature>
<organism evidence="2 3">
    <name type="scientific">Euroglyphus maynei</name>
    <name type="common">Mayne's house dust mite</name>
    <dbReference type="NCBI Taxonomy" id="6958"/>
    <lineage>
        <taxon>Eukaryota</taxon>
        <taxon>Metazoa</taxon>
        <taxon>Ecdysozoa</taxon>
        <taxon>Arthropoda</taxon>
        <taxon>Chelicerata</taxon>
        <taxon>Arachnida</taxon>
        <taxon>Acari</taxon>
        <taxon>Acariformes</taxon>
        <taxon>Sarcoptiformes</taxon>
        <taxon>Astigmata</taxon>
        <taxon>Psoroptidia</taxon>
        <taxon>Analgoidea</taxon>
        <taxon>Pyroglyphidae</taxon>
        <taxon>Pyroglyphinae</taxon>
        <taxon>Euroglyphus</taxon>
    </lineage>
</organism>
<sequence>MGELELEPILQEIFYATSLRKDGSLFFTLLPRGIQSLKLLIEVPINIIMLMQVYRNLNEVEYFELLQLAIKLVEIQPTNEQKNNPLFNMEVYSEFLTVQIKYFSFIAFMARTQEEKFQTLMVAEQLPAIVLKFFHSLPDEMTSLRKDLLYSTRYIVGTRFRTYFLPYIEEFFNEKLIIGNGWATRETLRAFAYSVIYDLVHHLRDSLKLRELNLVVNIYSRNLYDESLSLSNHIMSCRLLINIADAFCKTGEKEKCLTNVPPALIRILKIYVNKVALMAKYSIPKIKSKLNSNQSPSSKESSTNDNNRNNTKLHTQKSSTVDEPDYNDNSANYKSNIEYLTSSFIDTDDFRLHYGIPKGQNTSISECRMLARTLFNGLKLLSMKLHDMSQNIQWAIYAASTQSPSGHPPIRSGYCRPHDIQILIRLFQKGLKLLEIFNLNTFPYSPHQNTSAGFNLINRQPPNSNHIAQNYNARTKEEKESIELFCNIFTILTPQTFRVIIKSSIDFLVQCLQENSNLTQLVHYLLSQQNTSRVFADILTGYLVERMEVMGNNTEMSSLFLKLFKSVFGSVSCLHFENERMLQPHLRKLVNNSMKMALNAQEPYNYFMLLRALFRSIGGGSHDQLYREFLPMLPSLLQGLNNFQTGIHRQNMKDLFVELCLTIPVRLSSLLPYLPWLMDPLVSALNGAPNLIAQGLRTLELCVDNLQPDFLYAHFLPIRIELMQSLWKTLRYQNDNIAQISFRILGKLGGTNHRMMNEPQKLEYIEFRDPLLDENDHPDNNRQIEFNNNIPSHGSCAYMEIKFDDSTIHLPVDKVIDVACKSLRLPNTDPFYRLQSWEVVKGFLIANTQNFVSEDQKQQMHKLFSHPSFSTGSDFGYCSSNSVSSFYSNISFYKFNDDKLRKVHESALIAMLTASA</sequence>
<dbReference type="PANTHER" id="PTHR11139:SF1">
    <property type="entry name" value="TRANSFORMATION_TRANSCRIPTION DOMAIN-ASSOCIATED PROTEIN"/>
    <property type="match status" value="1"/>
</dbReference>
<dbReference type="PANTHER" id="PTHR11139">
    <property type="entry name" value="ATAXIA TELANGIECTASIA MUTATED ATM -RELATED"/>
    <property type="match status" value="1"/>
</dbReference>
<gene>
    <name evidence="2" type="ORF">BLA29_001690</name>
</gene>
<proteinExistence type="predicted"/>
<dbReference type="OrthoDB" id="5570127at2759"/>
<dbReference type="Pfam" id="PF20175">
    <property type="entry name" value="Tra1_central"/>
    <property type="match status" value="1"/>
</dbReference>
<dbReference type="Proteomes" id="UP000194236">
    <property type="component" value="Unassembled WGS sequence"/>
</dbReference>
<feature type="region of interest" description="Disordered" evidence="1">
    <location>
        <begin position="289"/>
        <end position="327"/>
    </location>
</feature>
<dbReference type="SUPFAM" id="SSF48371">
    <property type="entry name" value="ARM repeat"/>
    <property type="match status" value="1"/>
</dbReference>
<dbReference type="GO" id="GO:0006355">
    <property type="term" value="P:regulation of DNA-templated transcription"/>
    <property type="evidence" value="ECO:0007669"/>
    <property type="project" value="TreeGrafter"/>
</dbReference>
<name>A0A1Y3AWR8_EURMA</name>
<dbReference type="GO" id="GO:0006281">
    <property type="term" value="P:DNA repair"/>
    <property type="evidence" value="ECO:0007669"/>
    <property type="project" value="TreeGrafter"/>
</dbReference>
<dbReference type="InterPro" id="IPR046807">
    <property type="entry name" value="Tra1_central"/>
</dbReference>
<accession>A0A1Y3AWR8</accession>
<dbReference type="EMBL" id="MUJZ01053898">
    <property type="protein sequence ID" value="OTF72950.1"/>
    <property type="molecule type" value="Genomic_DNA"/>
</dbReference>
<evidence type="ECO:0000313" key="3">
    <source>
        <dbReference type="Proteomes" id="UP000194236"/>
    </source>
</evidence>
<reference evidence="2 3" key="1">
    <citation type="submission" date="2017-03" db="EMBL/GenBank/DDBJ databases">
        <title>Genome Survey of Euroglyphus maynei.</title>
        <authorList>
            <person name="Arlian L.G."/>
            <person name="Morgan M.S."/>
            <person name="Rider S.D."/>
        </authorList>
    </citation>
    <scope>NUCLEOTIDE SEQUENCE [LARGE SCALE GENOMIC DNA]</scope>
    <source>
        <strain evidence="2">Arlian Lab</strain>
        <tissue evidence="2">Whole body</tissue>
    </source>
</reference>
<evidence type="ECO:0000313" key="2">
    <source>
        <dbReference type="EMBL" id="OTF72950.1"/>
    </source>
</evidence>
<dbReference type="GO" id="GO:0000124">
    <property type="term" value="C:SAGA complex"/>
    <property type="evidence" value="ECO:0007669"/>
    <property type="project" value="TreeGrafter"/>
</dbReference>
<dbReference type="GO" id="GO:0035267">
    <property type="term" value="C:NuA4 histone acetyltransferase complex"/>
    <property type="evidence" value="ECO:0007669"/>
    <property type="project" value="TreeGrafter"/>
</dbReference>
<dbReference type="GO" id="GO:0005634">
    <property type="term" value="C:nucleus"/>
    <property type="evidence" value="ECO:0007669"/>
    <property type="project" value="TreeGrafter"/>
</dbReference>
<evidence type="ECO:0000256" key="1">
    <source>
        <dbReference type="SAM" id="MobiDB-lite"/>
    </source>
</evidence>
<dbReference type="InterPro" id="IPR016024">
    <property type="entry name" value="ARM-type_fold"/>
</dbReference>
<feature type="compositionally biased region" description="Polar residues" evidence="1">
    <location>
        <begin position="305"/>
        <end position="327"/>
    </location>
</feature>
<keyword evidence="3" id="KW-1185">Reference proteome</keyword>
<dbReference type="InterPro" id="IPR050517">
    <property type="entry name" value="DDR_Repair_Kinase"/>
</dbReference>
<comment type="caution">
    <text evidence="2">The sequence shown here is derived from an EMBL/GenBank/DDBJ whole genome shotgun (WGS) entry which is preliminary data.</text>
</comment>
<dbReference type="InterPro" id="IPR046805">
    <property type="entry name" value="Tra1_ring"/>
</dbReference>